<protein>
    <recommendedName>
        <fullName evidence="3">Cofilin</fullName>
    </recommendedName>
    <alternativeName>
        <fullName evidence="5">Actin-depolymerizing factor 1</fullName>
    </alternativeName>
</protein>
<dbReference type="SUPFAM" id="SSF55753">
    <property type="entry name" value="Actin depolymerizing proteins"/>
    <property type="match status" value="1"/>
</dbReference>
<evidence type="ECO:0000256" key="1">
    <source>
        <dbReference type="ARBA" id="ARBA00004109"/>
    </source>
</evidence>
<dbReference type="InterPro" id="IPR029006">
    <property type="entry name" value="ADF-H/Gelsolin-like_dom_sf"/>
</dbReference>
<reference evidence="7 8" key="1">
    <citation type="journal article" date="2018" name="MBio">
        <title>Comparative Genomics Reveals the Core Gene Toolbox for the Fungus-Insect Symbiosis.</title>
        <authorList>
            <person name="Wang Y."/>
            <person name="Stata M."/>
            <person name="Wang W."/>
            <person name="Stajich J.E."/>
            <person name="White M.M."/>
            <person name="Moncalvo J.M."/>
        </authorList>
    </citation>
    <scope>NUCLEOTIDE SEQUENCE [LARGE SCALE GENOMIC DNA]</scope>
    <source>
        <strain evidence="7 8">SC-DP-2</strain>
    </source>
</reference>
<comment type="caution">
    <text evidence="7">The sequence shown here is derived from an EMBL/GenBank/DDBJ whole genome shotgun (WGS) entry which is preliminary data.</text>
</comment>
<dbReference type="Gene3D" id="3.40.20.10">
    <property type="entry name" value="Severin"/>
    <property type="match status" value="1"/>
</dbReference>
<organism evidence="7 8">
    <name type="scientific">Smittium megazygosporum</name>
    <dbReference type="NCBI Taxonomy" id="133381"/>
    <lineage>
        <taxon>Eukaryota</taxon>
        <taxon>Fungi</taxon>
        <taxon>Fungi incertae sedis</taxon>
        <taxon>Zoopagomycota</taxon>
        <taxon>Kickxellomycotina</taxon>
        <taxon>Harpellomycetes</taxon>
        <taxon>Harpellales</taxon>
        <taxon>Legeriomycetaceae</taxon>
        <taxon>Smittium</taxon>
    </lineage>
</organism>
<dbReference type="InterPro" id="IPR002108">
    <property type="entry name" value="ADF-H"/>
</dbReference>
<dbReference type="STRING" id="133381.A0A2T9Y234"/>
<dbReference type="SMART" id="SM00102">
    <property type="entry name" value="ADF"/>
    <property type="match status" value="1"/>
</dbReference>
<dbReference type="EMBL" id="MBFS01003494">
    <property type="protein sequence ID" value="PVU86367.1"/>
    <property type="molecule type" value="Genomic_DNA"/>
</dbReference>
<dbReference type="Pfam" id="PF00241">
    <property type="entry name" value="Cofilin_ADF"/>
    <property type="match status" value="1"/>
</dbReference>
<feature type="non-terminal residue" evidence="7">
    <location>
        <position position="1"/>
    </location>
</feature>
<dbReference type="PROSITE" id="PS51263">
    <property type="entry name" value="ADF_H"/>
    <property type="match status" value="1"/>
</dbReference>
<dbReference type="Proteomes" id="UP000245609">
    <property type="component" value="Unassembled WGS sequence"/>
</dbReference>
<proteinExistence type="inferred from homology"/>
<evidence type="ECO:0000259" key="6">
    <source>
        <dbReference type="PROSITE" id="PS51263"/>
    </source>
</evidence>
<evidence type="ECO:0000256" key="2">
    <source>
        <dbReference type="ARBA" id="ARBA00006844"/>
    </source>
</evidence>
<comment type="similarity">
    <text evidence="2">Belongs to the actin-binding proteins ADF family.</text>
</comment>
<dbReference type="GO" id="GO:0003779">
    <property type="term" value="F:actin binding"/>
    <property type="evidence" value="ECO:0007669"/>
    <property type="project" value="UniProtKB-KW"/>
</dbReference>
<accession>A0A2T9Y234</accession>
<dbReference type="GO" id="GO:0016363">
    <property type="term" value="C:nuclear matrix"/>
    <property type="evidence" value="ECO:0007669"/>
    <property type="project" value="UniProtKB-SubCell"/>
</dbReference>
<dbReference type="GO" id="GO:0030042">
    <property type="term" value="P:actin filament depolymerization"/>
    <property type="evidence" value="ECO:0007669"/>
    <property type="project" value="InterPro"/>
</dbReference>
<comment type="subcellular location">
    <subcellularLocation>
        <location evidence="1">Nucleus matrix</location>
    </subcellularLocation>
</comment>
<keyword evidence="8" id="KW-1185">Reference proteome</keyword>
<dbReference type="PANTHER" id="PTHR11913">
    <property type="entry name" value="COFILIN-RELATED"/>
    <property type="match status" value="1"/>
</dbReference>
<name>A0A2T9Y234_9FUNG</name>
<gene>
    <name evidence="7" type="ORF">BB560_006743</name>
</gene>
<evidence type="ECO:0000256" key="4">
    <source>
        <dbReference type="ARBA" id="ARBA00023203"/>
    </source>
</evidence>
<evidence type="ECO:0000256" key="5">
    <source>
        <dbReference type="ARBA" id="ARBA00032427"/>
    </source>
</evidence>
<feature type="domain" description="ADF-H" evidence="6">
    <location>
        <begin position="1"/>
        <end position="124"/>
    </location>
</feature>
<dbReference type="AlphaFoldDB" id="A0A2T9Y234"/>
<evidence type="ECO:0000313" key="7">
    <source>
        <dbReference type="EMBL" id="PVU86367.1"/>
    </source>
</evidence>
<dbReference type="CDD" id="cd11286">
    <property type="entry name" value="ADF_cofilin_like"/>
    <property type="match status" value="1"/>
</dbReference>
<sequence>SSGITVTDDCITAYHDLKLKKNAKYVIFKVADDNSHIAVDKVSKDPNYDEFVASLPTDDCRYAVYDFSFNSPDGGERQKLLIKPKMLYASSKGELRKRLDGINIEIQGTDFDEVSYNTVLEKVMRTTR</sequence>
<evidence type="ECO:0000256" key="3">
    <source>
        <dbReference type="ARBA" id="ARBA00015630"/>
    </source>
</evidence>
<keyword evidence="4" id="KW-0009">Actin-binding</keyword>
<dbReference type="OrthoDB" id="10249245at2759"/>
<dbReference type="GO" id="GO:0015629">
    <property type="term" value="C:actin cytoskeleton"/>
    <property type="evidence" value="ECO:0007669"/>
    <property type="project" value="InterPro"/>
</dbReference>
<dbReference type="InterPro" id="IPR017904">
    <property type="entry name" value="ADF/Cofilin"/>
</dbReference>
<evidence type="ECO:0000313" key="8">
    <source>
        <dbReference type="Proteomes" id="UP000245609"/>
    </source>
</evidence>